<feature type="region of interest" description="Disordered" evidence="1">
    <location>
        <begin position="146"/>
        <end position="256"/>
    </location>
</feature>
<feature type="region of interest" description="Disordered" evidence="1">
    <location>
        <begin position="59"/>
        <end position="94"/>
    </location>
</feature>
<accession>A0A284R5M4</accession>
<dbReference type="Proteomes" id="UP000219338">
    <property type="component" value="Unassembled WGS sequence"/>
</dbReference>
<dbReference type="EMBL" id="FUEG01000004">
    <property type="protein sequence ID" value="SJL04002.1"/>
    <property type="molecule type" value="Genomic_DNA"/>
</dbReference>
<evidence type="ECO:0000313" key="3">
    <source>
        <dbReference type="Proteomes" id="UP000219338"/>
    </source>
</evidence>
<reference evidence="3" key="1">
    <citation type="journal article" date="2017" name="Nat. Ecol. Evol.">
        <title>Genome expansion and lineage-specific genetic innovations in the forest pathogenic fungi Armillaria.</title>
        <authorList>
            <person name="Sipos G."/>
            <person name="Prasanna A.N."/>
            <person name="Walter M.C."/>
            <person name="O'Connor E."/>
            <person name="Balint B."/>
            <person name="Krizsan K."/>
            <person name="Kiss B."/>
            <person name="Hess J."/>
            <person name="Varga T."/>
            <person name="Slot J."/>
            <person name="Riley R."/>
            <person name="Boka B."/>
            <person name="Rigling D."/>
            <person name="Barry K."/>
            <person name="Lee J."/>
            <person name="Mihaltcheva S."/>
            <person name="LaButti K."/>
            <person name="Lipzen A."/>
            <person name="Waldron R."/>
            <person name="Moloney N.M."/>
            <person name="Sperisen C."/>
            <person name="Kredics L."/>
            <person name="Vagvoelgyi C."/>
            <person name="Patrignani A."/>
            <person name="Fitzpatrick D."/>
            <person name="Nagy I."/>
            <person name="Doyle S."/>
            <person name="Anderson J.B."/>
            <person name="Grigoriev I.V."/>
            <person name="Gueldener U."/>
            <person name="Muensterkoetter M."/>
            <person name="Nagy L.G."/>
        </authorList>
    </citation>
    <scope>NUCLEOTIDE SEQUENCE [LARGE SCALE GENOMIC DNA]</scope>
    <source>
        <strain evidence="3">C18/9</strain>
    </source>
</reference>
<organism evidence="2 3">
    <name type="scientific">Armillaria ostoyae</name>
    <name type="common">Armillaria root rot fungus</name>
    <dbReference type="NCBI Taxonomy" id="47428"/>
    <lineage>
        <taxon>Eukaryota</taxon>
        <taxon>Fungi</taxon>
        <taxon>Dikarya</taxon>
        <taxon>Basidiomycota</taxon>
        <taxon>Agaricomycotina</taxon>
        <taxon>Agaricomycetes</taxon>
        <taxon>Agaricomycetidae</taxon>
        <taxon>Agaricales</taxon>
        <taxon>Marasmiineae</taxon>
        <taxon>Physalacriaceae</taxon>
        <taxon>Armillaria</taxon>
    </lineage>
</organism>
<proteinExistence type="predicted"/>
<dbReference type="OMA" id="YWNAFDP"/>
<evidence type="ECO:0000256" key="1">
    <source>
        <dbReference type="SAM" id="MobiDB-lite"/>
    </source>
</evidence>
<sequence>MGRALFSSVYLSAPAVATPTPFADTPYEKMYEKWSIFNQFDPDSDDFFEDAQYEAFITDEQEQEQEQSDVGNTPALSRESSMEDRSSPMAVGSDDPAAMLADAIDSGEWDQSLSGAAIDADADVESEHQWRRVGDLPIWTLANTRFVSDPPTSSLPPFLPPSSLRNSTTASDLDDDEPATPPRRSVTIAPITIPNEPSSSSPVTPDGPLTPPNVTFSLSPLTPSPAPSVTPRVYRWTASPSQHESSGPLTNPSARMSHARIVPARIRLPTFAV</sequence>
<protein>
    <submittedName>
        <fullName evidence="2">Uncharacterized protein</fullName>
    </submittedName>
</protein>
<dbReference type="OrthoDB" id="3265863at2759"/>
<feature type="compositionally biased region" description="Polar residues" evidence="1">
    <location>
        <begin position="238"/>
        <end position="254"/>
    </location>
</feature>
<evidence type="ECO:0000313" key="2">
    <source>
        <dbReference type="EMBL" id="SJL04002.1"/>
    </source>
</evidence>
<name>A0A284R5M4_ARMOS</name>
<feature type="compositionally biased region" description="Polar residues" evidence="1">
    <location>
        <begin position="68"/>
        <end position="79"/>
    </location>
</feature>
<dbReference type="AlphaFoldDB" id="A0A284R5M4"/>
<keyword evidence="3" id="KW-1185">Reference proteome</keyword>
<gene>
    <name evidence="2" type="ORF">ARMOST_07359</name>
</gene>